<keyword evidence="2" id="KW-1185">Reference proteome</keyword>
<dbReference type="RefSeq" id="WP_115389129.1">
    <property type="nucleotide sequence ID" value="NZ_JADZHC010000034.1"/>
</dbReference>
<dbReference type="EMBL" id="UGYO01000001">
    <property type="protein sequence ID" value="SUI50722.1"/>
    <property type="molecule type" value="Genomic_DNA"/>
</dbReference>
<sequence length="534" mass="61433">MKQTNSQKKLTVERLLRVDGTEANLYRGEENIFFLADDKGCLLPIKDKEGATIYGIDTKAFAHLGGHFYGDKTHLYIRPERSGRWGAFPLVHGHLRILNEWYAFDERYLYSGMFGARRRIEGELRIPPGKGYYAVDSKHAYINSTRINNSCAASFIGLECDYARDASQVYFRGKAIEGADPDSFLSFNFNERTGLGFDAIDKYRGYNLGKADSNSAEIKDLQLFFSLYPGSEQTYSWLLNSKSSTDETELSWQFLGDGFAVTEQAVYFTLPPFALAGESLQGNHAGRLQDKDKYQCLTELAPGKFQYLQQGYYLYDCQLYWRDLEDRYHFCALKLSKVNAATFTCIGGEYFTDGSKVICRGKILKGVQPDVVQLYSEYLLSDGLSLYYRGKKLSRVMLENFEYLGHHYFSIAGQLYRHDRELKNAKSQSVYQSNCRFISAECLALNNGRVIYRNLLQNKQLDGASLVVFNHYFAKDGKHVYCIDWNDRFHVIAEADPKTFHAPDFRQDVKLQQKGHDKQRTFDWRQLLPEPEYS</sequence>
<proteinExistence type="predicted"/>
<evidence type="ECO:0000313" key="2">
    <source>
        <dbReference type="Proteomes" id="UP000254069"/>
    </source>
</evidence>
<organism evidence="1 2">
    <name type="scientific">Shewanella algae</name>
    <dbReference type="NCBI Taxonomy" id="38313"/>
    <lineage>
        <taxon>Bacteria</taxon>
        <taxon>Pseudomonadati</taxon>
        <taxon>Pseudomonadota</taxon>
        <taxon>Gammaproteobacteria</taxon>
        <taxon>Alteromonadales</taxon>
        <taxon>Shewanellaceae</taxon>
        <taxon>Shewanella</taxon>
    </lineage>
</organism>
<dbReference type="Proteomes" id="UP000254069">
    <property type="component" value="Unassembled WGS sequence"/>
</dbReference>
<dbReference type="Pfam" id="PF13644">
    <property type="entry name" value="DKNYY"/>
    <property type="match status" value="1"/>
</dbReference>
<evidence type="ECO:0000313" key="1">
    <source>
        <dbReference type="EMBL" id="SUI50722.1"/>
    </source>
</evidence>
<evidence type="ECO:0008006" key="3">
    <source>
        <dbReference type="Google" id="ProtNLM"/>
    </source>
</evidence>
<accession>A0A379YV78</accession>
<reference evidence="1 2" key="1">
    <citation type="submission" date="2018-06" db="EMBL/GenBank/DDBJ databases">
        <authorList>
            <consortium name="Pathogen Informatics"/>
            <person name="Doyle S."/>
        </authorList>
    </citation>
    <scope>NUCLEOTIDE SEQUENCE [LARGE SCALE GENOMIC DNA]</scope>
    <source>
        <strain evidence="1 2">NCTC10738</strain>
    </source>
</reference>
<protein>
    <recommendedName>
        <fullName evidence="3">DKNYY family protein</fullName>
    </recommendedName>
</protein>
<dbReference type="AlphaFoldDB" id="A0A379YV78"/>
<name>A0A379YV78_9GAMM</name>
<dbReference type="InterPro" id="IPR027375">
    <property type="entry name" value="DKNYY"/>
</dbReference>
<gene>
    <name evidence="1" type="ORF">NCTC10738_00554</name>
</gene>